<dbReference type="InterPro" id="IPR027417">
    <property type="entry name" value="P-loop_NTPase"/>
</dbReference>
<accession>A0ABR1GJT9</accession>
<dbReference type="InterPro" id="IPR003439">
    <property type="entry name" value="ABC_transporter-like_ATP-bd"/>
</dbReference>
<feature type="domain" description="ABC transporter" evidence="3">
    <location>
        <begin position="39"/>
        <end position="125"/>
    </location>
</feature>
<evidence type="ECO:0000313" key="4">
    <source>
        <dbReference type="EMBL" id="KAK7398519.1"/>
    </source>
</evidence>
<keyword evidence="1" id="KW-0547">Nucleotide-binding</keyword>
<dbReference type="SUPFAM" id="SSF52540">
    <property type="entry name" value="P-loop containing nucleoside triphosphate hydrolases"/>
    <property type="match status" value="1"/>
</dbReference>
<evidence type="ECO:0000313" key="5">
    <source>
        <dbReference type="Proteomes" id="UP001498476"/>
    </source>
</evidence>
<keyword evidence="2" id="KW-0067">ATP-binding</keyword>
<dbReference type="Pfam" id="PF00005">
    <property type="entry name" value="ABC_tran"/>
    <property type="match status" value="1"/>
</dbReference>
<evidence type="ECO:0000256" key="2">
    <source>
        <dbReference type="ARBA" id="ARBA00022840"/>
    </source>
</evidence>
<dbReference type="PANTHER" id="PTHR24223">
    <property type="entry name" value="ATP-BINDING CASSETTE SUB-FAMILY C"/>
    <property type="match status" value="1"/>
</dbReference>
<organism evidence="4 5">
    <name type="scientific">Neonectria punicea</name>
    <dbReference type="NCBI Taxonomy" id="979145"/>
    <lineage>
        <taxon>Eukaryota</taxon>
        <taxon>Fungi</taxon>
        <taxon>Dikarya</taxon>
        <taxon>Ascomycota</taxon>
        <taxon>Pezizomycotina</taxon>
        <taxon>Sordariomycetes</taxon>
        <taxon>Hypocreomycetidae</taxon>
        <taxon>Hypocreales</taxon>
        <taxon>Nectriaceae</taxon>
        <taxon>Neonectria</taxon>
    </lineage>
</organism>
<name>A0ABR1GJT9_9HYPO</name>
<reference evidence="4 5" key="1">
    <citation type="journal article" date="2025" name="Microbiol. Resour. Announc.">
        <title>Draft genome sequences for Neonectria magnoliae and Neonectria punicea, canker pathogens of Liriodendron tulipifera and Acer saccharum in West Virginia.</title>
        <authorList>
            <person name="Petronek H.M."/>
            <person name="Kasson M.T."/>
            <person name="Metheny A.M."/>
            <person name="Stauder C.M."/>
            <person name="Lovett B."/>
            <person name="Lynch S.C."/>
            <person name="Garnas J.R."/>
            <person name="Kasson L.R."/>
            <person name="Stajich J.E."/>
        </authorList>
    </citation>
    <scope>NUCLEOTIDE SEQUENCE [LARGE SCALE GENOMIC DNA]</scope>
    <source>
        <strain evidence="4 5">NRRL 64653</strain>
    </source>
</reference>
<comment type="caution">
    <text evidence="4">The sequence shown here is derived from an EMBL/GenBank/DDBJ whole genome shotgun (WGS) entry which is preliminary data.</text>
</comment>
<dbReference type="InterPro" id="IPR050173">
    <property type="entry name" value="ABC_transporter_C-like"/>
</dbReference>
<protein>
    <recommendedName>
        <fullName evidence="3">ABC transporter domain-containing protein</fullName>
    </recommendedName>
</protein>
<dbReference type="Gene3D" id="3.40.50.300">
    <property type="entry name" value="P-loop containing nucleotide triphosphate hydrolases"/>
    <property type="match status" value="1"/>
</dbReference>
<dbReference type="EMBL" id="JAZAVJ010000329">
    <property type="protein sequence ID" value="KAK7398519.1"/>
    <property type="molecule type" value="Genomic_DNA"/>
</dbReference>
<gene>
    <name evidence="4" type="ORF">QQX98_012095</name>
</gene>
<dbReference type="Proteomes" id="UP001498476">
    <property type="component" value="Unassembled WGS sequence"/>
</dbReference>
<keyword evidence="5" id="KW-1185">Reference proteome</keyword>
<dbReference type="PANTHER" id="PTHR24223:SF354">
    <property type="entry name" value="BILE ACID TRANSPORTER, PUTATIVE (EUROFUNG)-RELATED"/>
    <property type="match status" value="1"/>
</dbReference>
<evidence type="ECO:0000259" key="3">
    <source>
        <dbReference type="Pfam" id="PF00005"/>
    </source>
</evidence>
<sequence length="134" mass="14640">MPEDRLNEETAPPADWPRKPAIAVSSYSAASSADDQPSLHNLDFCIKSGKHVTIIDRTEAGKSSLALALLRALETDALGGGNINIDGVNIARVNLTDFRKRTILLPQEPAIFAGTIKENLDLERTRTDEQLFVK</sequence>
<evidence type="ECO:0000256" key="1">
    <source>
        <dbReference type="ARBA" id="ARBA00022741"/>
    </source>
</evidence>
<proteinExistence type="predicted"/>